<dbReference type="InterPro" id="IPR036186">
    <property type="entry name" value="Serpin_sf"/>
</dbReference>
<dbReference type="SUPFAM" id="SSF56574">
    <property type="entry name" value="Serpins"/>
    <property type="match status" value="1"/>
</dbReference>
<protein>
    <recommendedName>
        <fullName evidence="4">Serpin domain-containing protein</fullName>
    </recommendedName>
</protein>
<organism evidence="5 6">
    <name type="scientific">Theropithecus gelada</name>
    <name type="common">Gelada baboon</name>
    <dbReference type="NCBI Taxonomy" id="9565"/>
    <lineage>
        <taxon>Eukaryota</taxon>
        <taxon>Metazoa</taxon>
        <taxon>Chordata</taxon>
        <taxon>Craniata</taxon>
        <taxon>Vertebrata</taxon>
        <taxon>Euteleostomi</taxon>
        <taxon>Mammalia</taxon>
        <taxon>Eutheria</taxon>
        <taxon>Euarchontoglires</taxon>
        <taxon>Primates</taxon>
        <taxon>Haplorrhini</taxon>
        <taxon>Catarrhini</taxon>
        <taxon>Cercopithecidae</taxon>
        <taxon>Cercopithecinae</taxon>
        <taxon>Theropithecus</taxon>
    </lineage>
</organism>
<keyword evidence="6" id="KW-1185">Reference proteome</keyword>
<dbReference type="InterPro" id="IPR000215">
    <property type="entry name" value="Serpin_fam"/>
</dbReference>
<feature type="signal peptide" evidence="3">
    <location>
        <begin position="1"/>
        <end position="19"/>
    </location>
</feature>
<dbReference type="Ensembl" id="ENSTGET00000012805.1">
    <property type="protein sequence ID" value="ENSTGEP00000010645.1"/>
    <property type="gene ID" value="ENSTGEG00000008702.1"/>
</dbReference>
<dbReference type="GO" id="GO:0004867">
    <property type="term" value="F:serine-type endopeptidase inhibitor activity"/>
    <property type="evidence" value="ECO:0007669"/>
    <property type="project" value="InterPro"/>
</dbReference>
<evidence type="ECO:0000313" key="6">
    <source>
        <dbReference type="Proteomes" id="UP000694411"/>
    </source>
</evidence>
<dbReference type="Pfam" id="PF00079">
    <property type="entry name" value="Serpin"/>
    <property type="match status" value="1"/>
</dbReference>
<reference evidence="5" key="1">
    <citation type="submission" date="2025-05" db="UniProtKB">
        <authorList>
            <consortium name="Ensembl"/>
        </authorList>
    </citation>
    <scope>IDENTIFICATION</scope>
</reference>
<dbReference type="AlphaFoldDB" id="A0A8D2EUP6"/>
<feature type="domain" description="Serpin" evidence="4">
    <location>
        <begin position="8"/>
        <end position="379"/>
    </location>
</feature>
<feature type="region of interest" description="Disordered" evidence="2">
    <location>
        <begin position="134"/>
        <end position="153"/>
    </location>
</feature>
<comment type="similarity">
    <text evidence="1">Belongs to the serpin family.</text>
</comment>
<sequence>TLTLTLQLTLLLTLSPAHPAAHTHSLQLTLLLTLTLTLSRWSCWGSISIQCALEVVLTPYSHSPLSTYPNLFFTDQRVKDFLHAVYATIPTSSQGAEMELACSLFVQVGTPLSPCFVEQVSWWANSSLEPADLGEPNSTAIQTSEGASRQTGPGGWPWEQVGAAFAQLVLVSTMSFQGTWRKRFSSTETQILPFTCAQGLVLQVPMMHQMAEVNYGQFQDTAGHQVGVLELPYLGSAVSLFLVVPRDKDIPLSHTEPHLTASTIHLWTTSLRRARMDVFLPRFRIQNQFNLKSILNSWGVTDLFDPLKANLKGISGQDGFYVSEAIHKAKIEVLEEGTKASGATALLLLKRSRIPTFKADRPFIYFLREPNTGITVCNPLPTVILQ</sequence>
<feature type="compositionally biased region" description="Polar residues" evidence="2">
    <location>
        <begin position="136"/>
        <end position="151"/>
    </location>
</feature>
<dbReference type="Gene3D" id="2.30.39.10">
    <property type="entry name" value="Alpha-1-antitrypsin, domain 1"/>
    <property type="match status" value="1"/>
</dbReference>
<evidence type="ECO:0000256" key="2">
    <source>
        <dbReference type="SAM" id="MobiDB-lite"/>
    </source>
</evidence>
<name>A0A8D2EUP6_THEGE</name>
<keyword evidence="3" id="KW-0732">Signal</keyword>
<proteinExistence type="inferred from homology"/>
<evidence type="ECO:0000256" key="1">
    <source>
        <dbReference type="RuleBase" id="RU000411"/>
    </source>
</evidence>
<evidence type="ECO:0000256" key="3">
    <source>
        <dbReference type="SAM" id="SignalP"/>
    </source>
</evidence>
<dbReference type="InterPro" id="IPR042178">
    <property type="entry name" value="Serpin_sf_1"/>
</dbReference>
<dbReference type="Gene3D" id="3.30.497.10">
    <property type="entry name" value="Antithrombin, subunit I, domain 2"/>
    <property type="match status" value="1"/>
</dbReference>
<dbReference type="SMART" id="SM00093">
    <property type="entry name" value="SERPIN"/>
    <property type="match status" value="1"/>
</dbReference>
<dbReference type="InterPro" id="IPR023796">
    <property type="entry name" value="Serpin_dom"/>
</dbReference>
<feature type="chain" id="PRO_5044689587" description="Serpin domain-containing protein" evidence="3">
    <location>
        <begin position="20"/>
        <end position="386"/>
    </location>
</feature>
<dbReference type="PANTHER" id="PTHR11461:SF129">
    <property type="entry name" value="SERPIN E3"/>
    <property type="match status" value="1"/>
</dbReference>
<dbReference type="Ensembl" id="ENSTGET00000013989.1">
    <property type="protein sequence ID" value="ENSTGEP00000011642.1"/>
    <property type="gene ID" value="ENSTGEG00000009483.1"/>
</dbReference>
<evidence type="ECO:0000259" key="4">
    <source>
        <dbReference type="SMART" id="SM00093"/>
    </source>
</evidence>
<dbReference type="Proteomes" id="UP000694411">
    <property type="component" value="Unassembled WGS sequence"/>
</dbReference>
<dbReference type="GO" id="GO:0005615">
    <property type="term" value="C:extracellular space"/>
    <property type="evidence" value="ECO:0007669"/>
    <property type="project" value="InterPro"/>
</dbReference>
<dbReference type="PANTHER" id="PTHR11461">
    <property type="entry name" value="SERINE PROTEASE INHIBITOR, SERPIN"/>
    <property type="match status" value="1"/>
</dbReference>
<evidence type="ECO:0000313" key="5">
    <source>
        <dbReference type="Ensembl" id="ENSTGEP00000010645.1"/>
    </source>
</evidence>
<accession>A0A8D2EUP6</accession>
<dbReference type="InterPro" id="IPR042185">
    <property type="entry name" value="Serpin_sf_2"/>
</dbReference>